<name>A0A2S7X1Q4_9GAMM</name>
<evidence type="ECO:0000313" key="1">
    <source>
        <dbReference type="EMBL" id="GLR76780.1"/>
    </source>
</evidence>
<reference evidence="2 3" key="2">
    <citation type="submission" date="2016-12" db="EMBL/GenBank/DDBJ databases">
        <title>Diversity of luminous bacteria.</title>
        <authorList>
            <person name="Yoshizawa S."/>
            <person name="Kogure K."/>
        </authorList>
    </citation>
    <scope>NUCLEOTIDE SEQUENCE [LARGE SCALE GENOMIC DNA]</scope>
    <source>
        <strain evidence="2 3">NBRC 105001</strain>
    </source>
</reference>
<reference evidence="4" key="3">
    <citation type="journal article" date="2019" name="Int. J. Syst. Evol. Microbiol.">
        <title>The Global Catalogue of Microorganisms (GCM) 10K type strain sequencing project: providing services to taxonomists for standard genome sequencing and annotation.</title>
        <authorList>
            <consortium name="The Broad Institute Genomics Platform"/>
            <consortium name="The Broad Institute Genome Sequencing Center for Infectious Disease"/>
            <person name="Wu L."/>
            <person name="Ma J."/>
        </authorList>
    </citation>
    <scope>NUCLEOTIDE SEQUENCE [LARGE SCALE GENOMIC DNA]</scope>
    <source>
        <strain evidence="4">NBRC 105001</strain>
    </source>
</reference>
<dbReference type="RefSeq" id="WP_105064502.1">
    <property type="nucleotide sequence ID" value="NZ_BSOU01000014.1"/>
</dbReference>
<dbReference type="AlphaFoldDB" id="A0A2S7X1Q4"/>
<comment type="caution">
    <text evidence="2">The sequence shown here is derived from an EMBL/GenBank/DDBJ whole genome shotgun (WGS) entry which is preliminary data.</text>
</comment>
<evidence type="ECO:0000313" key="2">
    <source>
        <dbReference type="EMBL" id="PQJ83581.1"/>
    </source>
</evidence>
<keyword evidence="4" id="KW-1185">Reference proteome</keyword>
<dbReference type="EMBL" id="BSOU01000014">
    <property type="protein sequence ID" value="GLR76780.1"/>
    <property type="molecule type" value="Genomic_DNA"/>
</dbReference>
<dbReference type="EMBL" id="MSCP01000005">
    <property type="protein sequence ID" value="PQJ83581.1"/>
    <property type="molecule type" value="Genomic_DNA"/>
</dbReference>
<evidence type="ECO:0008006" key="5">
    <source>
        <dbReference type="Google" id="ProtNLM"/>
    </source>
</evidence>
<evidence type="ECO:0000313" key="3">
    <source>
        <dbReference type="Proteomes" id="UP000239273"/>
    </source>
</evidence>
<sequence>MWPDIAKIISVFSLVYGFNVHAMNLHGFLGIDVIDFVNTENTMDEAFSVVGELRSRGELSENLNYNLRLYGQKGINEYTEGYFDPTIAKINWIGDSYQIDVGYDLIYWGVTEGINVINIINQRDQIRDYFQKQGLGQSMVAVSYFEDSVTVDGYILPRFEELNYGGTQRPWGLGLPVDASQSTYESSKGKNHTDYAARISGMLDDLEFGFVYFNGTYRQPIYKVDGEIENLAPHYVLGNTFGLDAQYIMDSNIYKFELGYFKPNSYDSYVSTTFGVERTLGSSWFGEGESTVYAEYYYDSRQDDNTVAFQNDIFLAYKYTTYNVYDLETTIGGIIDTQYGGVIGTLEITGKLTNNIKVSVELIYFNSSDPNDALFYSNDFDQLSFNAHWYF</sequence>
<dbReference type="OrthoDB" id="1188513at2"/>
<organism evidence="2 3">
    <name type="scientific">Aliivibrio sifiae</name>
    <dbReference type="NCBI Taxonomy" id="566293"/>
    <lineage>
        <taxon>Bacteria</taxon>
        <taxon>Pseudomonadati</taxon>
        <taxon>Pseudomonadota</taxon>
        <taxon>Gammaproteobacteria</taxon>
        <taxon>Vibrionales</taxon>
        <taxon>Vibrionaceae</taxon>
        <taxon>Aliivibrio</taxon>
    </lineage>
</organism>
<proteinExistence type="predicted"/>
<reference evidence="1" key="4">
    <citation type="submission" date="2023-01" db="EMBL/GenBank/DDBJ databases">
        <title>Draft genome sequence of Aliivibrio sifiae strain NBRC 105001.</title>
        <authorList>
            <person name="Sun Q."/>
            <person name="Mori K."/>
        </authorList>
    </citation>
    <scope>NUCLEOTIDE SEQUENCE</scope>
    <source>
        <strain evidence="1">NBRC 105001</strain>
    </source>
</reference>
<gene>
    <name evidence="2" type="ORF">BTO23_20805</name>
    <name evidence="1" type="ORF">GCM10007855_36550</name>
</gene>
<accession>A0A2S7X1Q4</accession>
<evidence type="ECO:0000313" key="4">
    <source>
        <dbReference type="Proteomes" id="UP001156660"/>
    </source>
</evidence>
<dbReference type="Proteomes" id="UP000239273">
    <property type="component" value="Unassembled WGS sequence"/>
</dbReference>
<dbReference type="Proteomes" id="UP001156660">
    <property type="component" value="Unassembled WGS sequence"/>
</dbReference>
<protein>
    <recommendedName>
        <fullName evidence="5">Porin domain-containing protein</fullName>
    </recommendedName>
</protein>
<reference evidence="1" key="1">
    <citation type="journal article" date="2014" name="Int. J. Syst. Evol. Microbiol.">
        <title>Complete genome of a new Firmicutes species belonging to the dominant human colonic microbiota ('Ruminococcus bicirculans') reveals two chromosomes and a selective capacity to utilize plant glucans.</title>
        <authorList>
            <consortium name="NISC Comparative Sequencing Program"/>
            <person name="Wegmann U."/>
            <person name="Louis P."/>
            <person name="Goesmann A."/>
            <person name="Henrissat B."/>
            <person name="Duncan S.H."/>
            <person name="Flint H.J."/>
        </authorList>
    </citation>
    <scope>NUCLEOTIDE SEQUENCE</scope>
    <source>
        <strain evidence="1">NBRC 105001</strain>
    </source>
</reference>